<evidence type="ECO:0000256" key="2">
    <source>
        <dbReference type="SAM" id="Phobius"/>
    </source>
</evidence>
<feature type="compositionally biased region" description="Basic and acidic residues" evidence="1">
    <location>
        <begin position="183"/>
        <end position="197"/>
    </location>
</feature>
<keyword evidence="2" id="KW-0472">Membrane</keyword>
<accession>G5IDZ1</accession>
<protein>
    <submittedName>
        <fullName evidence="3">Uncharacterized protein</fullName>
    </submittedName>
</protein>
<feature type="transmembrane region" description="Helical" evidence="2">
    <location>
        <begin position="123"/>
        <end position="142"/>
    </location>
</feature>
<feature type="region of interest" description="Disordered" evidence="1">
    <location>
        <begin position="171"/>
        <end position="199"/>
    </location>
</feature>
<proteinExistence type="predicted"/>
<evidence type="ECO:0000313" key="3">
    <source>
        <dbReference type="EMBL" id="EHI60329.1"/>
    </source>
</evidence>
<reference evidence="3 4" key="1">
    <citation type="submission" date="2011-08" db="EMBL/GenBank/DDBJ databases">
        <title>The Genome Sequence of Clostridium hathewayi WAL-18680.</title>
        <authorList>
            <consortium name="The Broad Institute Genome Sequencing Platform"/>
            <person name="Earl A."/>
            <person name="Ward D."/>
            <person name="Feldgarden M."/>
            <person name="Gevers D."/>
            <person name="Finegold S.M."/>
            <person name="Summanen P.H."/>
            <person name="Molitoris D.R."/>
            <person name="Song M."/>
            <person name="Daigneault M."/>
            <person name="Allen-Vercoe E."/>
            <person name="Young S.K."/>
            <person name="Zeng Q."/>
            <person name="Gargeya S."/>
            <person name="Fitzgerald M."/>
            <person name="Haas B."/>
            <person name="Abouelleil A."/>
            <person name="Alvarado L."/>
            <person name="Arachchi H.M."/>
            <person name="Berlin A."/>
            <person name="Brown A."/>
            <person name="Chapman S.B."/>
            <person name="Chen Z."/>
            <person name="Dunbar C."/>
            <person name="Freedman E."/>
            <person name="Gearin G."/>
            <person name="Gellesch M."/>
            <person name="Goldberg J."/>
            <person name="Griggs A."/>
            <person name="Gujja S."/>
            <person name="Heiman D."/>
            <person name="Howarth C."/>
            <person name="Larson L."/>
            <person name="Lui A."/>
            <person name="MacDonald P.J.P."/>
            <person name="Montmayeur A."/>
            <person name="Murphy C."/>
            <person name="Neiman D."/>
            <person name="Pearson M."/>
            <person name="Priest M."/>
            <person name="Roberts A."/>
            <person name="Saif S."/>
            <person name="Shea T."/>
            <person name="Shenoy N."/>
            <person name="Sisk P."/>
            <person name="Stolte C."/>
            <person name="Sykes S."/>
            <person name="Wortman J."/>
            <person name="Nusbaum C."/>
            <person name="Birren B."/>
        </authorList>
    </citation>
    <scope>NUCLEOTIDE SEQUENCE [LARGE SCALE GENOMIC DNA]</scope>
    <source>
        <strain evidence="3 4">WAL-18680</strain>
    </source>
</reference>
<dbReference type="Proteomes" id="UP000005384">
    <property type="component" value="Unassembled WGS sequence"/>
</dbReference>
<dbReference type="EMBL" id="ADLN01000027">
    <property type="protein sequence ID" value="EHI60329.1"/>
    <property type="molecule type" value="Genomic_DNA"/>
</dbReference>
<keyword evidence="2" id="KW-0812">Transmembrane</keyword>
<sequence>MREKDEQPPAIKKNICSEKQAAVKRHKIKRRNKKRLELFFALLLCFIVFWFLGEFTFFRFMIKIWLGEWGILVAGIIIPGLIGLLVNEEMKKDRPADRDFITDVKCFLNAVMLSVKHKTAVKLLAAILTLIYAPAVLAQNYVAGSICVFFEEGVDFHEGIEACKIYRDSKKQQEGLRSQPQDTKPEAHGKQEDEHETGTVSANDALGSEENRDPFKQNDAPENIEWFAGHPESEQKEARKIIVSKAEQNVELVLSKMDYDVIFFQTGEYAIKNWNDEEEIYQAVNHLVEDKIECCLENKFDDEEHGAPPQMRTEVDDMSRLDAKLTELKDKKHVMEVRDYCYQNYPKYSLAKLLAEDNNGCALAYWCQDGREETVRYYYGQAVIWLLESLKFEMVSNNSKKNVLLSVSQRYADIAYTTSGETVEKFYALKLEAAFLRVSNNY</sequence>
<gene>
    <name evidence="3" type="ORF">HMPREF9473_01718</name>
</gene>
<evidence type="ECO:0000256" key="1">
    <source>
        <dbReference type="SAM" id="MobiDB-lite"/>
    </source>
</evidence>
<keyword evidence="4" id="KW-1185">Reference proteome</keyword>
<comment type="caution">
    <text evidence="3">The sequence shown here is derived from an EMBL/GenBank/DDBJ whole genome shotgun (WGS) entry which is preliminary data.</text>
</comment>
<evidence type="ECO:0000313" key="4">
    <source>
        <dbReference type="Proteomes" id="UP000005384"/>
    </source>
</evidence>
<feature type="transmembrane region" description="Helical" evidence="2">
    <location>
        <begin position="36"/>
        <end position="58"/>
    </location>
</feature>
<dbReference type="PATRIC" id="fig|742737.3.peg.1744"/>
<feature type="transmembrane region" description="Helical" evidence="2">
    <location>
        <begin position="64"/>
        <end position="86"/>
    </location>
</feature>
<dbReference type="HOGENOM" id="CLU_619322_0_0_9"/>
<dbReference type="AlphaFoldDB" id="G5IDZ1"/>
<keyword evidence="2" id="KW-1133">Transmembrane helix</keyword>
<name>G5IDZ1_9FIRM</name>
<organism evidence="3 4">
    <name type="scientific">Hungatella hathewayi WAL-18680</name>
    <dbReference type="NCBI Taxonomy" id="742737"/>
    <lineage>
        <taxon>Bacteria</taxon>
        <taxon>Bacillati</taxon>
        <taxon>Bacillota</taxon>
        <taxon>Clostridia</taxon>
        <taxon>Lachnospirales</taxon>
        <taxon>Lachnospiraceae</taxon>
        <taxon>Hungatella</taxon>
    </lineage>
</organism>